<comment type="PTM">
    <text evidence="8">Binds 2 heme groups per subunit.</text>
</comment>
<dbReference type="InterPro" id="IPR026259">
    <property type="entry name" value="MauG/Cytc_peroxidase"/>
</dbReference>
<feature type="binding site" description="axial binding residue" evidence="9">
    <location>
        <position position="229"/>
    </location>
    <ligand>
        <name>heme c</name>
        <dbReference type="ChEBI" id="CHEBI:61717"/>
        <label>2</label>
    </ligand>
    <ligandPart>
        <name>Fe</name>
        <dbReference type="ChEBI" id="CHEBI:18248"/>
    </ligandPart>
</feature>
<dbReference type="InterPro" id="IPR036909">
    <property type="entry name" value="Cyt_c-like_dom_sf"/>
</dbReference>
<dbReference type="Gene3D" id="1.10.760.10">
    <property type="entry name" value="Cytochrome c-like domain"/>
    <property type="match status" value="2"/>
</dbReference>
<feature type="binding site" description="axial binding residue" evidence="9">
    <location>
        <position position="301"/>
    </location>
    <ligand>
        <name>heme c</name>
        <dbReference type="ChEBI" id="CHEBI:61717"/>
        <label>2</label>
    </ligand>
    <ligandPart>
        <name>Fe</name>
        <dbReference type="ChEBI" id="CHEBI:18248"/>
    </ligandPart>
</feature>
<evidence type="ECO:0000259" key="10">
    <source>
        <dbReference type="PROSITE" id="PS51007"/>
    </source>
</evidence>
<feature type="binding site" description="covalent" evidence="8">
    <location>
        <position position="82"/>
    </location>
    <ligand>
        <name>heme c</name>
        <dbReference type="ChEBI" id="CHEBI:61717"/>
        <label>1</label>
    </ligand>
</feature>
<dbReference type="GO" id="GO:0020037">
    <property type="term" value="F:heme binding"/>
    <property type="evidence" value="ECO:0007669"/>
    <property type="project" value="InterPro"/>
</dbReference>
<keyword evidence="5" id="KW-0574">Periplasm</keyword>
<dbReference type="GO" id="GO:0046872">
    <property type="term" value="F:metal ion binding"/>
    <property type="evidence" value="ECO:0007669"/>
    <property type="project" value="UniProtKB-KW"/>
</dbReference>
<feature type="domain" description="Cytochrome c" evidence="10">
    <location>
        <begin position="211"/>
        <end position="326"/>
    </location>
</feature>
<dbReference type="InterPro" id="IPR004852">
    <property type="entry name" value="Di-haem_cyt_c_peroxidsae"/>
</dbReference>
<dbReference type="InterPro" id="IPR051395">
    <property type="entry name" value="Cytochrome_c_Peroxidase/MauG"/>
</dbReference>
<dbReference type="Proteomes" id="UP000678374">
    <property type="component" value="Unassembled WGS sequence"/>
</dbReference>
<feature type="binding site" description="axial binding residue" evidence="9">
    <location>
        <position position="86"/>
    </location>
    <ligand>
        <name>heme c</name>
        <dbReference type="ChEBI" id="CHEBI:61717"/>
        <label>1</label>
    </ligand>
    <ligandPart>
        <name>Fe</name>
        <dbReference type="ChEBI" id="CHEBI:18248"/>
    </ligandPart>
</feature>
<proteinExistence type="predicted"/>
<reference evidence="11" key="1">
    <citation type="submission" date="2021-04" db="EMBL/GenBank/DDBJ databases">
        <title>The genome sequence of Ideonella sp. 4Y11.</title>
        <authorList>
            <person name="Liu Y."/>
        </authorList>
    </citation>
    <scope>NUCLEOTIDE SEQUENCE</scope>
    <source>
        <strain evidence="11">4Y11</strain>
    </source>
</reference>
<comment type="subcellular location">
    <subcellularLocation>
        <location evidence="1">Periplasm</location>
    </subcellularLocation>
</comment>
<feature type="domain" description="Cytochrome c" evidence="10">
    <location>
        <begin position="60"/>
        <end position="191"/>
    </location>
</feature>
<dbReference type="PROSITE" id="PS51007">
    <property type="entry name" value="CYTC"/>
    <property type="match status" value="2"/>
</dbReference>
<dbReference type="PIRSF" id="PIRSF000294">
    <property type="entry name" value="Cytochrome-c_peroxidase"/>
    <property type="match status" value="1"/>
</dbReference>
<keyword evidence="2 8" id="KW-0349">Heme</keyword>
<keyword evidence="4" id="KW-0732">Signal</keyword>
<dbReference type="GO" id="GO:0009055">
    <property type="term" value="F:electron transfer activity"/>
    <property type="evidence" value="ECO:0007669"/>
    <property type="project" value="InterPro"/>
</dbReference>
<dbReference type="GO" id="GO:0042597">
    <property type="term" value="C:periplasmic space"/>
    <property type="evidence" value="ECO:0007669"/>
    <property type="project" value="UniProtKB-SubCell"/>
</dbReference>
<evidence type="ECO:0000256" key="5">
    <source>
        <dbReference type="ARBA" id="ARBA00022764"/>
    </source>
</evidence>
<dbReference type="SUPFAM" id="SSF46626">
    <property type="entry name" value="Cytochrome c"/>
    <property type="match status" value="2"/>
</dbReference>
<keyword evidence="12" id="KW-1185">Reference proteome</keyword>
<comment type="caution">
    <text evidence="11">The sequence shown here is derived from an EMBL/GenBank/DDBJ whole genome shotgun (WGS) entry which is preliminary data.</text>
</comment>
<evidence type="ECO:0000313" key="12">
    <source>
        <dbReference type="Proteomes" id="UP000678374"/>
    </source>
</evidence>
<organism evidence="11 12">
    <name type="scientific">Ideonella aquatica</name>
    <dbReference type="NCBI Taxonomy" id="2824119"/>
    <lineage>
        <taxon>Bacteria</taxon>
        <taxon>Pseudomonadati</taxon>
        <taxon>Pseudomonadota</taxon>
        <taxon>Betaproteobacteria</taxon>
        <taxon>Burkholderiales</taxon>
        <taxon>Sphaerotilaceae</taxon>
        <taxon>Ideonella</taxon>
    </lineage>
</organism>
<sequence>MSFRPPLVAALALLCIGLCIGWTQRQTEPDVLPAPPPAPPSALPFQALQPLPPTPALPPERVALGERLFHEKRLSHDDSLSCASCHDLAHGGADARRVSLGVRGQPGQRNAPTVFNASLNFVQFWDGRAASLREQAAGPVHNPVEMASNWPEVLAKLSADAGYLQAFADVYGGPPTAERIVDALASFEETLLTPDSPLDRHLRGEPDALDARQRAGMQRFIELGCASCHQGVGLGGNMFQRFGVMEAPPPEAARDSGRQAVTGRESDRGVFKVPGLRNVALTAPYFHDASAATLDEAVRTMARVQLGHDLTAQDVELIVAFLQSLTGRWRGQALQ</sequence>
<evidence type="ECO:0000256" key="2">
    <source>
        <dbReference type="ARBA" id="ARBA00022617"/>
    </source>
</evidence>
<evidence type="ECO:0000256" key="7">
    <source>
        <dbReference type="ARBA" id="ARBA00023004"/>
    </source>
</evidence>
<protein>
    <submittedName>
        <fullName evidence="11">C-type cytochrome</fullName>
    </submittedName>
</protein>
<dbReference type="RefSeq" id="WP_210802712.1">
    <property type="nucleotide sequence ID" value="NZ_JAGQDE010000011.1"/>
</dbReference>
<dbReference type="GO" id="GO:0004130">
    <property type="term" value="F:cytochrome-c peroxidase activity"/>
    <property type="evidence" value="ECO:0007669"/>
    <property type="project" value="TreeGrafter"/>
</dbReference>
<evidence type="ECO:0000313" key="11">
    <source>
        <dbReference type="EMBL" id="MBQ0960038.1"/>
    </source>
</evidence>
<evidence type="ECO:0000256" key="9">
    <source>
        <dbReference type="PIRSR" id="PIRSR000294-2"/>
    </source>
</evidence>
<keyword evidence="6" id="KW-0560">Oxidoreductase</keyword>
<keyword evidence="7 9" id="KW-0408">Iron</keyword>
<evidence type="ECO:0000256" key="1">
    <source>
        <dbReference type="ARBA" id="ARBA00004418"/>
    </source>
</evidence>
<dbReference type="Pfam" id="PF03150">
    <property type="entry name" value="CCP_MauG"/>
    <property type="match status" value="1"/>
</dbReference>
<evidence type="ECO:0000256" key="3">
    <source>
        <dbReference type="ARBA" id="ARBA00022723"/>
    </source>
</evidence>
<keyword evidence="3 9" id="KW-0479">Metal-binding</keyword>
<feature type="binding site" description="covalent" evidence="8">
    <location>
        <position position="225"/>
    </location>
    <ligand>
        <name>heme c</name>
        <dbReference type="ChEBI" id="CHEBI:61717"/>
        <label>2</label>
    </ligand>
</feature>
<dbReference type="InterPro" id="IPR009056">
    <property type="entry name" value="Cyt_c-like_dom"/>
</dbReference>
<dbReference type="AlphaFoldDB" id="A0A940YQB5"/>
<evidence type="ECO:0000256" key="8">
    <source>
        <dbReference type="PIRSR" id="PIRSR000294-1"/>
    </source>
</evidence>
<name>A0A940YQB5_9BURK</name>
<gene>
    <name evidence="11" type="ORF">KAK06_13880</name>
</gene>
<accession>A0A940YQB5</accession>
<feature type="binding site" description="covalent" evidence="8">
    <location>
        <position position="85"/>
    </location>
    <ligand>
        <name>heme c</name>
        <dbReference type="ChEBI" id="CHEBI:61717"/>
        <label>1</label>
    </ligand>
</feature>
<comment type="cofactor">
    <cofactor evidence="8">
        <name>heme</name>
        <dbReference type="ChEBI" id="CHEBI:30413"/>
    </cofactor>
    <text evidence="8">Binds 2 heme groups.</text>
</comment>
<dbReference type="EMBL" id="JAGQDE010000011">
    <property type="protein sequence ID" value="MBQ0960038.1"/>
    <property type="molecule type" value="Genomic_DNA"/>
</dbReference>
<evidence type="ECO:0000256" key="4">
    <source>
        <dbReference type="ARBA" id="ARBA00022729"/>
    </source>
</evidence>
<dbReference type="PANTHER" id="PTHR30600:SF7">
    <property type="entry name" value="CYTOCHROME C PEROXIDASE-RELATED"/>
    <property type="match status" value="1"/>
</dbReference>
<feature type="binding site" description="covalent" evidence="8">
    <location>
        <position position="228"/>
    </location>
    <ligand>
        <name>heme c</name>
        <dbReference type="ChEBI" id="CHEBI:61717"/>
        <label>2</label>
    </ligand>
</feature>
<evidence type="ECO:0000256" key="6">
    <source>
        <dbReference type="ARBA" id="ARBA00023002"/>
    </source>
</evidence>
<dbReference type="PANTHER" id="PTHR30600">
    <property type="entry name" value="CYTOCHROME C PEROXIDASE-RELATED"/>
    <property type="match status" value="1"/>
</dbReference>